<gene>
    <name evidence="1" type="ORF">GCM10023333_12920</name>
</gene>
<dbReference type="EMBL" id="BAABJZ010000016">
    <property type="protein sequence ID" value="GAA4880184.1"/>
    <property type="molecule type" value="Genomic_DNA"/>
</dbReference>
<sequence>MISDYRFAFLPAQLARALIDDSHSPIDTIKQLDDLPLLISHCVDDDLISLERGRRLFQAAQTEKSFWALHHCQHARAFTAEFPHHQQQLLERLTALRPQTPDSELSANMIQMPDNASEN</sequence>
<evidence type="ECO:0000313" key="2">
    <source>
        <dbReference type="Proteomes" id="UP001499988"/>
    </source>
</evidence>
<evidence type="ECO:0000313" key="1">
    <source>
        <dbReference type="EMBL" id="GAA4880184.1"/>
    </source>
</evidence>
<name>A0ABP9ENZ7_9GAMM</name>
<reference evidence="2" key="1">
    <citation type="journal article" date="2019" name="Int. J. Syst. Evol. Microbiol.">
        <title>The Global Catalogue of Microorganisms (GCM) 10K type strain sequencing project: providing services to taxonomists for standard genome sequencing and annotation.</title>
        <authorList>
            <consortium name="The Broad Institute Genomics Platform"/>
            <consortium name="The Broad Institute Genome Sequencing Center for Infectious Disease"/>
            <person name="Wu L."/>
            <person name="Ma J."/>
        </authorList>
    </citation>
    <scope>NUCLEOTIDE SEQUENCE [LARGE SCALE GENOMIC DNA]</scope>
    <source>
        <strain evidence="2">JCM 18401</strain>
    </source>
</reference>
<comment type="caution">
    <text evidence="1">The sequence shown here is derived from an EMBL/GenBank/DDBJ whole genome shotgun (WGS) entry which is preliminary data.</text>
</comment>
<dbReference type="InterPro" id="IPR029058">
    <property type="entry name" value="AB_hydrolase_fold"/>
</dbReference>
<organism evidence="1 2">
    <name type="scientific">Ferrimonas pelagia</name>
    <dbReference type="NCBI Taxonomy" id="1177826"/>
    <lineage>
        <taxon>Bacteria</taxon>
        <taxon>Pseudomonadati</taxon>
        <taxon>Pseudomonadota</taxon>
        <taxon>Gammaproteobacteria</taxon>
        <taxon>Alteromonadales</taxon>
        <taxon>Ferrimonadaceae</taxon>
        <taxon>Ferrimonas</taxon>
    </lineage>
</organism>
<dbReference type="SUPFAM" id="SSF53474">
    <property type="entry name" value="alpha/beta-Hydrolases"/>
    <property type="match status" value="1"/>
</dbReference>
<dbReference type="RefSeq" id="WP_345334532.1">
    <property type="nucleotide sequence ID" value="NZ_BAABJZ010000016.1"/>
</dbReference>
<protein>
    <submittedName>
        <fullName evidence="1">Uncharacterized protein</fullName>
    </submittedName>
</protein>
<proteinExistence type="predicted"/>
<dbReference type="Gene3D" id="3.40.50.1820">
    <property type="entry name" value="alpha/beta hydrolase"/>
    <property type="match status" value="1"/>
</dbReference>
<keyword evidence="2" id="KW-1185">Reference proteome</keyword>
<dbReference type="Proteomes" id="UP001499988">
    <property type="component" value="Unassembled WGS sequence"/>
</dbReference>
<accession>A0ABP9ENZ7</accession>